<feature type="coiled-coil region" evidence="1">
    <location>
        <begin position="251"/>
        <end position="286"/>
    </location>
</feature>
<gene>
    <name evidence="3" type="ORF">ECRASSUSDP1_LOCUS26296</name>
</gene>
<comment type="caution">
    <text evidence="3">The sequence shown here is derived from an EMBL/GenBank/DDBJ whole genome shotgun (WGS) entry which is preliminary data.</text>
</comment>
<evidence type="ECO:0000256" key="2">
    <source>
        <dbReference type="SAM" id="MobiDB-lite"/>
    </source>
</evidence>
<proteinExistence type="predicted"/>
<reference evidence="3" key="1">
    <citation type="submission" date="2023-07" db="EMBL/GenBank/DDBJ databases">
        <authorList>
            <consortium name="AG Swart"/>
            <person name="Singh M."/>
            <person name="Singh A."/>
            <person name="Seah K."/>
            <person name="Emmerich C."/>
        </authorList>
    </citation>
    <scope>NUCLEOTIDE SEQUENCE</scope>
    <source>
        <strain evidence="3">DP1</strain>
    </source>
</reference>
<dbReference type="Gene3D" id="1.20.120.20">
    <property type="entry name" value="Apolipoprotein"/>
    <property type="match status" value="1"/>
</dbReference>
<dbReference type="EMBL" id="CAMPGE010027102">
    <property type="protein sequence ID" value="CAI2384761.1"/>
    <property type="molecule type" value="Genomic_DNA"/>
</dbReference>
<name>A0AAD1Y3K6_EUPCR</name>
<organism evidence="3 4">
    <name type="scientific">Euplotes crassus</name>
    <dbReference type="NCBI Taxonomy" id="5936"/>
    <lineage>
        <taxon>Eukaryota</taxon>
        <taxon>Sar</taxon>
        <taxon>Alveolata</taxon>
        <taxon>Ciliophora</taxon>
        <taxon>Intramacronucleata</taxon>
        <taxon>Spirotrichea</taxon>
        <taxon>Hypotrichia</taxon>
        <taxon>Euplotida</taxon>
        <taxon>Euplotidae</taxon>
        <taxon>Moneuplotes</taxon>
    </lineage>
</organism>
<sequence length="814" mass="94076">MDSNDFGRFPPQFNSEMSGNIIEKETSSRYDLPPKVSSMSKLPFKETDPASNSNSFFGQSNMGTEKDLGALKLVSELLNNQADWKEVPDIVKWTIKALYDSSQSLLVNMNQGVSRKDVDHITNMLVSKDELRSSLLTKVNITDVSEAMRDLLCQIECKVDKEFYSTDINDKVSYDDFKIVCEKLDNDEYQQMVKKIDFETLLTNLNNKSNWTEVNEMLEKKVDKETIANALQKKINKTDFTVFQKEMDAKMERLEATFKTKLEQVIEAQEQVLKIVENENEIHHKKLNRNNPQLEDLRKRIDMKADRREIDIFTQECMNNVDRIKDEVEDIIQNLSTKLETHKSSTASSLSSLSSSLQADLTSLSKSFTKDLTTITEKVEEDHSKLQKETKKQFTSLSDKISDFQIKIDDSSSQKDQDIIERVVNLEVATKSHKEDMNKLKIKVKSIPEIDPLTQLKQLREILTETKKEIMGDVYNCQKDIDSLNSSKLNCVEFFEFKNSTQVTNRKLEEVQYIPEALKELEERIYKQAEDMKTFSSLLATMESSVLQKCESQRSNNPSFELLKMVNDKADKIDLERVMKSKVDYSEFTDLVERVQKDQKNEEVFTLLNEKAEIDHVNKALTEIHDELDIKANHEDIDSNIRGIENMMEALCSENCVGRWYWKSGNLKNDTCIPWEEQNINTCPENFLWEENKTSILTVSPGVYEINCALFSAKQKPKFDVMINGIKCISNSGGYKHEDEENNSKINNESREKYSIKETYSSFYNRTWYENDEGKNKIVGNGLSSFINLPANSRVYLNYLETDHAEGFLSMRKI</sequence>
<evidence type="ECO:0000256" key="1">
    <source>
        <dbReference type="SAM" id="Coils"/>
    </source>
</evidence>
<dbReference type="Proteomes" id="UP001295684">
    <property type="component" value="Unassembled WGS sequence"/>
</dbReference>
<protein>
    <submittedName>
        <fullName evidence="3">Uncharacterized protein</fullName>
    </submittedName>
</protein>
<keyword evidence="1" id="KW-0175">Coiled coil</keyword>
<dbReference type="AlphaFoldDB" id="A0AAD1Y3K6"/>
<evidence type="ECO:0000313" key="3">
    <source>
        <dbReference type="EMBL" id="CAI2384761.1"/>
    </source>
</evidence>
<keyword evidence="4" id="KW-1185">Reference proteome</keyword>
<accession>A0AAD1Y3K6</accession>
<feature type="compositionally biased region" description="Polar residues" evidence="2">
    <location>
        <begin position="49"/>
        <end position="59"/>
    </location>
</feature>
<evidence type="ECO:0000313" key="4">
    <source>
        <dbReference type="Proteomes" id="UP001295684"/>
    </source>
</evidence>
<dbReference type="PANTHER" id="PTHR40131:SF1">
    <property type="entry name" value="C1Q DOMAIN-CONTAINING PROTEIN"/>
    <property type="match status" value="1"/>
</dbReference>
<dbReference type="PANTHER" id="PTHR40131">
    <property type="entry name" value="C1Q DOMAIN-CONTAINING PROTEIN"/>
    <property type="match status" value="1"/>
</dbReference>
<feature type="region of interest" description="Disordered" evidence="2">
    <location>
        <begin position="1"/>
        <end position="59"/>
    </location>
</feature>